<dbReference type="EMBL" id="JAYGHY010000015">
    <property type="protein sequence ID" value="MEA5442249.1"/>
    <property type="molecule type" value="Genomic_DNA"/>
</dbReference>
<reference evidence="1 2" key="1">
    <citation type="submission" date="2023-12" db="EMBL/GenBank/DDBJ databases">
        <title>Baltic Sea Cyanobacteria.</title>
        <authorList>
            <person name="Delbaje E."/>
            <person name="Fewer D.P."/>
            <person name="Shishido T.K."/>
        </authorList>
    </citation>
    <scope>NUCLEOTIDE SEQUENCE [LARGE SCALE GENOMIC DNA]</scope>
    <source>
        <strain evidence="1 2">UHCC 0281</strain>
    </source>
</reference>
<evidence type="ECO:0008006" key="3">
    <source>
        <dbReference type="Google" id="ProtNLM"/>
    </source>
</evidence>
<gene>
    <name evidence="1" type="ORF">VB739_06765</name>
</gene>
<comment type="caution">
    <text evidence="1">The sequence shown here is derived from an EMBL/GenBank/DDBJ whole genome shotgun (WGS) entry which is preliminary data.</text>
</comment>
<evidence type="ECO:0000313" key="2">
    <source>
        <dbReference type="Proteomes" id="UP001302329"/>
    </source>
</evidence>
<keyword evidence="2" id="KW-1185">Reference proteome</keyword>
<dbReference type="RefSeq" id="WP_323356329.1">
    <property type="nucleotide sequence ID" value="NZ_JAYGHY010000015.1"/>
</dbReference>
<accession>A0ABU5SUU7</accession>
<evidence type="ECO:0000313" key="1">
    <source>
        <dbReference type="EMBL" id="MEA5442249.1"/>
    </source>
</evidence>
<sequence length="138" mass="14895">MSVTTERAGLHAPTARQRRPSLVLLLALVLGGCVEQPLPQRPITREDCLRTVKLEDLPSALQQCDKVVAAFPKDPGPLNERFLLHTLAGNTAAACRDIARATTLAAAVPKGKLDPILRQDLEVRQRSCTEDEPARAGG</sequence>
<dbReference type="Proteomes" id="UP001302329">
    <property type="component" value="Unassembled WGS sequence"/>
</dbReference>
<proteinExistence type="predicted"/>
<protein>
    <recommendedName>
        <fullName evidence="3">Tetratricopeptide repeat protein</fullName>
    </recommendedName>
</protein>
<organism evidence="1 2">
    <name type="scientific">Cyanobium gracile UHCC 0281</name>
    <dbReference type="NCBI Taxonomy" id="3110309"/>
    <lineage>
        <taxon>Bacteria</taxon>
        <taxon>Bacillati</taxon>
        <taxon>Cyanobacteriota</taxon>
        <taxon>Cyanophyceae</taxon>
        <taxon>Synechococcales</taxon>
        <taxon>Prochlorococcaceae</taxon>
        <taxon>Cyanobium</taxon>
    </lineage>
</organism>
<name>A0ABU5SUU7_9CYAN</name>
<dbReference type="PROSITE" id="PS51257">
    <property type="entry name" value="PROKAR_LIPOPROTEIN"/>
    <property type="match status" value="1"/>
</dbReference>